<evidence type="ECO:0000256" key="12">
    <source>
        <dbReference type="PIRSR" id="PIRSR604361-3"/>
    </source>
</evidence>
<dbReference type="InterPro" id="IPR037523">
    <property type="entry name" value="VOC_core"/>
</dbReference>
<evidence type="ECO:0000256" key="1">
    <source>
        <dbReference type="ARBA" id="ARBA00005008"/>
    </source>
</evidence>
<evidence type="ECO:0000313" key="14">
    <source>
        <dbReference type="EMBL" id="CEP18882.1"/>
    </source>
</evidence>
<gene>
    <name evidence="14" type="primary">PARPA_13191.1 scaffold 46207</name>
</gene>
<feature type="binding site" evidence="12">
    <location>
        <position position="104"/>
    </location>
    <ligand>
        <name>Zn(2+)</name>
        <dbReference type="ChEBI" id="CHEBI:29105"/>
        <note>ligand shared between dimeric partners</note>
    </ligand>
</feature>
<feature type="binding site" evidence="12">
    <location>
        <position position="76"/>
    </location>
    <ligand>
        <name>Zn(2+)</name>
        <dbReference type="ChEBI" id="CHEBI:29105"/>
        <note>ligand shared between dimeric partners</note>
    </ligand>
</feature>
<evidence type="ECO:0000256" key="11">
    <source>
        <dbReference type="PIRSR" id="PIRSR604361-1"/>
    </source>
</evidence>
<dbReference type="PROSITE" id="PS51819">
    <property type="entry name" value="VOC"/>
    <property type="match status" value="1"/>
</dbReference>
<dbReference type="UniPathway" id="UPA00619">
    <property type="reaction ID" value="UER00675"/>
</dbReference>
<sequence length="166" mass="18616">MSTDSSKYVFNHTMIRVKDPVKSVDFYTKVLGMKLITKSDHSEGKFTLYFLAYVDSIPEDEEEKKKLAFSIPGVLELTHNWGTEKEDGFPYSNGNRDPGRGFGHIAIVVDDIQKACERFESLGVKFVKKLTDGKMSNIAFIADPDDYWVEIIANPKIVGKSPLGSS</sequence>
<evidence type="ECO:0000256" key="4">
    <source>
        <dbReference type="ARBA" id="ARBA00022723"/>
    </source>
</evidence>
<feature type="domain" description="VOC" evidence="13">
    <location>
        <begin position="9"/>
        <end position="154"/>
    </location>
</feature>
<dbReference type="Proteomes" id="UP000054107">
    <property type="component" value="Unassembled WGS sequence"/>
</dbReference>
<keyword evidence="4 12" id="KW-0479">Metal-binding</keyword>
<dbReference type="SUPFAM" id="SSF54593">
    <property type="entry name" value="Glyoxalase/Bleomycin resistance protein/Dihydroxybiphenyl dioxygenase"/>
    <property type="match status" value="1"/>
</dbReference>
<evidence type="ECO:0000256" key="9">
    <source>
        <dbReference type="ARBA" id="ARBA00032460"/>
    </source>
</evidence>
<feature type="active site" description="Proton donor/acceptor" evidence="11">
    <location>
        <position position="150"/>
    </location>
</feature>
<dbReference type="Gene3D" id="3.10.180.10">
    <property type="entry name" value="2,3-Dihydroxybiphenyl 1,2-Dioxygenase, domain 1"/>
    <property type="match status" value="1"/>
</dbReference>
<dbReference type="InterPro" id="IPR004361">
    <property type="entry name" value="Glyoxalase_1"/>
</dbReference>
<evidence type="ECO:0000256" key="3">
    <source>
        <dbReference type="ARBA" id="ARBA00012081"/>
    </source>
</evidence>
<dbReference type="GO" id="GO:0004462">
    <property type="term" value="F:lactoylglutathione lyase activity"/>
    <property type="evidence" value="ECO:0007669"/>
    <property type="project" value="UniProtKB-EC"/>
</dbReference>
<keyword evidence="5 12" id="KW-0862">Zinc</keyword>
<keyword evidence="15" id="KW-1185">Reference proteome</keyword>
<dbReference type="PROSITE" id="PS00934">
    <property type="entry name" value="GLYOXALASE_I_1"/>
    <property type="match status" value="1"/>
</dbReference>
<evidence type="ECO:0000313" key="15">
    <source>
        <dbReference type="Proteomes" id="UP000054107"/>
    </source>
</evidence>
<dbReference type="NCBIfam" id="TIGR00068">
    <property type="entry name" value="glyox_I"/>
    <property type="match status" value="1"/>
</dbReference>
<evidence type="ECO:0000256" key="8">
    <source>
        <dbReference type="ARBA" id="ARBA00030892"/>
    </source>
</evidence>
<dbReference type="STRING" id="35722.A0A0B7NNA2"/>
<protein>
    <recommendedName>
        <fullName evidence="3">lactoylglutathione lyase</fullName>
        <ecNumber evidence="3">4.4.1.5</ecNumber>
    </recommendedName>
    <alternativeName>
        <fullName evidence="8">Aldoketomutase</fullName>
    </alternativeName>
    <alternativeName>
        <fullName evidence="7">Ketone-aldehyde mutase</fullName>
    </alternativeName>
    <alternativeName>
        <fullName evidence="9">Methylglyoxalase</fullName>
    </alternativeName>
    <alternativeName>
        <fullName evidence="10">S-D-lactoylglutathione methylglyoxal lyase</fullName>
    </alternativeName>
</protein>
<dbReference type="EMBL" id="LN733959">
    <property type="protein sequence ID" value="CEP18882.1"/>
    <property type="molecule type" value="Genomic_DNA"/>
</dbReference>
<proteinExistence type="inferred from homology"/>
<evidence type="ECO:0000256" key="10">
    <source>
        <dbReference type="ARBA" id="ARBA00033298"/>
    </source>
</evidence>
<accession>A0A0B7NNA2</accession>
<comment type="cofactor">
    <cofactor evidence="12">
        <name>Zn(2+)</name>
        <dbReference type="ChEBI" id="CHEBI:29105"/>
    </cofactor>
    <text evidence="12">Binds 1 zinc ion per subunit. In the homodimer, two zinc ions are bound between subunits.</text>
</comment>
<evidence type="ECO:0000256" key="2">
    <source>
        <dbReference type="ARBA" id="ARBA00010363"/>
    </source>
</evidence>
<dbReference type="OrthoDB" id="16820at2759"/>
<organism evidence="14 15">
    <name type="scientific">Parasitella parasitica</name>
    <dbReference type="NCBI Taxonomy" id="35722"/>
    <lineage>
        <taxon>Eukaryota</taxon>
        <taxon>Fungi</taxon>
        <taxon>Fungi incertae sedis</taxon>
        <taxon>Mucoromycota</taxon>
        <taxon>Mucoromycotina</taxon>
        <taxon>Mucoromycetes</taxon>
        <taxon>Mucorales</taxon>
        <taxon>Mucorineae</taxon>
        <taxon>Mucoraceae</taxon>
        <taxon>Parasitella</taxon>
    </lineage>
</organism>
<comment type="pathway">
    <text evidence="1">Secondary metabolite metabolism; methylglyoxal degradation; (R)-lactate from methylglyoxal: step 1/2.</text>
</comment>
<dbReference type="AlphaFoldDB" id="A0A0B7NNA2"/>
<dbReference type="InterPro" id="IPR004360">
    <property type="entry name" value="Glyas_Fos-R_dOase_dom"/>
</dbReference>
<dbReference type="Pfam" id="PF00903">
    <property type="entry name" value="Glyoxalase"/>
    <property type="match status" value="1"/>
</dbReference>
<evidence type="ECO:0000256" key="6">
    <source>
        <dbReference type="ARBA" id="ARBA00023239"/>
    </source>
</evidence>
<keyword evidence="6" id="KW-0456">Lyase</keyword>
<evidence type="ECO:0000256" key="5">
    <source>
        <dbReference type="ARBA" id="ARBA00022833"/>
    </source>
</evidence>
<reference evidence="14 15" key="1">
    <citation type="submission" date="2014-09" db="EMBL/GenBank/DDBJ databases">
        <authorList>
            <person name="Ellenberger Sabrina"/>
        </authorList>
    </citation>
    <scope>NUCLEOTIDE SEQUENCE [LARGE SCALE GENOMIC DNA]</scope>
    <source>
        <strain evidence="14 15">CBS 412.66</strain>
    </source>
</reference>
<dbReference type="GO" id="GO:0046872">
    <property type="term" value="F:metal ion binding"/>
    <property type="evidence" value="ECO:0007669"/>
    <property type="project" value="UniProtKB-KW"/>
</dbReference>
<dbReference type="PANTHER" id="PTHR10374:SF30">
    <property type="entry name" value="LACTOYLGLUTATHIONE LYASE"/>
    <property type="match status" value="1"/>
</dbReference>
<comment type="similarity">
    <text evidence="2">Belongs to the glyoxalase I family.</text>
</comment>
<evidence type="ECO:0000259" key="13">
    <source>
        <dbReference type="PROSITE" id="PS51819"/>
    </source>
</evidence>
<name>A0A0B7NNA2_9FUNG</name>
<dbReference type="InterPro" id="IPR018146">
    <property type="entry name" value="Glyoxalase_1_CS"/>
</dbReference>
<dbReference type="EC" id="4.4.1.5" evidence="3"/>
<dbReference type="CDD" id="cd07233">
    <property type="entry name" value="GlxI_Zn"/>
    <property type="match status" value="1"/>
</dbReference>
<feature type="binding site" evidence="12">
    <location>
        <position position="150"/>
    </location>
    <ligand>
        <name>Zn(2+)</name>
        <dbReference type="ChEBI" id="CHEBI:29105"/>
        <note>ligand shared between dimeric partners</note>
    </ligand>
</feature>
<dbReference type="PANTHER" id="PTHR10374">
    <property type="entry name" value="LACTOYLGLUTATHIONE LYASE GLYOXALASE I"/>
    <property type="match status" value="1"/>
</dbReference>
<dbReference type="InterPro" id="IPR029068">
    <property type="entry name" value="Glyas_Bleomycin-R_OHBP_Dase"/>
</dbReference>
<evidence type="ECO:0000256" key="7">
    <source>
        <dbReference type="ARBA" id="ARBA00030291"/>
    </source>
</evidence>